<accession>A0ABV4DT04</accession>
<dbReference type="PANTHER" id="PTHR42695">
    <property type="entry name" value="GLUTAMINE AMIDOTRANSFERASE YLR126C-RELATED"/>
    <property type="match status" value="1"/>
</dbReference>
<dbReference type="Pfam" id="PF00117">
    <property type="entry name" value="GATase"/>
    <property type="match status" value="1"/>
</dbReference>
<evidence type="ECO:0000259" key="1">
    <source>
        <dbReference type="Pfam" id="PF00117"/>
    </source>
</evidence>
<proteinExistence type="predicted"/>
<dbReference type="GO" id="GO:0016787">
    <property type="term" value="F:hydrolase activity"/>
    <property type="evidence" value="ECO:0007669"/>
    <property type="project" value="UniProtKB-KW"/>
</dbReference>
<protein>
    <submittedName>
        <fullName evidence="2">Type 1 glutamine amidotransferase</fullName>
        <ecNumber evidence="2">3.4.-.-</ecNumber>
    </submittedName>
</protein>
<keyword evidence="2" id="KW-0378">Hydrolase</keyword>
<reference evidence="2 3" key="1">
    <citation type="submission" date="2024-03" db="EMBL/GenBank/DDBJ databases">
        <title>Mouse gut bacterial collection (mGBC) of GemPharmatech.</title>
        <authorList>
            <person name="He Y."/>
            <person name="Dong L."/>
            <person name="Wu D."/>
            <person name="Gao X."/>
            <person name="Lin Z."/>
        </authorList>
    </citation>
    <scope>NUCLEOTIDE SEQUENCE [LARGE SCALE GENOMIC DNA]</scope>
    <source>
        <strain evidence="2 3">15-30</strain>
    </source>
</reference>
<evidence type="ECO:0000313" key="3">
    <source>
        <dbReference type="Proteomes" id="UP001565236"/>
    </source>
</evidence>
<evidence type="ECO:0000313" key="2">
    <source>
        <dbReference type="EMBL" id="MEY8662279.1"/>
    </source>
</evidence>
<dbReference type="Proteomes" id="UP001565236">
    <property type="component" value="Unassembled WGS sequence"/>
</dbReference>
<dbReference type="RefSeq" id="WP_369941702.1">
    <property type="nucleotide sequence ID" value="NZ_JBCLUF010000014.1"/>
</dbReference>
<dbReference type="SUPFAM" id="SSF52317">
    <property type="entry name" value="Class I glutamine amidotransferase-like"/>
    <property type="match status" value="1"/>
</dbReference>
<keyword evidence="3" id="KW-1185">Reference proteome</keyword>
<sequence>MRINILQHTPNEGPGAIRAWAKEHGHELYIYHPYQFDGVLPSADTTDFLVILGGPMSPNDDLFWIKQERQLIKELLAKHVPIFGACFGAQQIAKTLGSQITKAPAKEVGWAPVYLKSTVISGLPKRLTALHWHEERFEIPKEAVHLFESALVKEQGFLVGDNVLGLQFHFEPEADDVREIALNDRTYPNEGNALKQSTLDILQAEVPAENKAILFKLLDFITQ</sequence>
<name>A0ABV4DT04_9LACO</name>
<organism evidence="2 3">
    <name type="scientific">Ligilactobacillus faecis</name>
    <dbReference type="NCBI Taxonomy" id="762833"/>
    <lineage>
        <taxon>Bacteria</taxon>
        <taxon>Bacillati</taxon>
        <taxon>Bacillota</taxon>
        <taxon>Bacilli</taxon>
        <taxon>Lactobacillales</taxon>
        <taxon>Lactobacillaceae</taxon>
        <taxon>Ligilactobacillus</taxon>
    </lineage>
</organism>
<feature type="domain" description="Glutamine amidotransferase" evidence="1">
    <location>
        <begin position="43"/>
        <end position="171"/>
    </location>
</feature>
<dbReference type="InterPro" id="IPR017926">
    <property type="entry name" value="GATASE"/>
</dbReference>
<dbReference type="EC" id="3.4.-.-" evidence="2"/>
<dbReference type="PROSITE" id="PS51273">
    <property type="entry name" value="GATASE_TYPE_1"/>
    <property type="match status" value="1"/>
</dbReference>
<keyword evidence="2" id="KW-0315">Glutamine amidotransferase</keyword>
<dbReference type="PANTHER" id="PTHR42695:SF5">
    <property type="entry name" value="GLUTAMINE AMIDOTRANSFERASE YLR126C-RELATED"/>
    <property type="match status" value="1"/>
</dbReference>
<dbReference type="CDD" id="cd01741">
    <property type="entry name" value="GATase1_1"/>
    <property type="match status" value="1"/>
</dbReference>
<gene>
    <name evidence="2" type="ORF">AALT52_05180</name>
</gene>
<dbReference type="InterPro" id="IPR029062">
    <property type="entry name" value="Class_I_gatase-like"/>
</dbReference>
<comment type="caution">
    <text evidence="2">The sequence shown here is derived from an EMBL/GenBank/DDBJ whole genome shotgun (WGS) entry which is preliminary data.</text>
</comment>
<dbReference type="Gene3D" id="3.40.50.880">
    <property type="match status" value="1"/>
</dbReference>
<dbReference type="InterPro" id="IPR044992">
    <property type="entry name" value="ChyE-like"/>
</dbReference>
<dbReference type="EMBL" id="JBCLUF010000014">
    <property type="protein sequence ID" value="MEY8662279.1"/>
    <property type="molecule type" value="Genomic_DNA"/>
</dbReference>